<sequence>MRFRMRFETEDAAERRCTGLIAGISDVDPVRWLGSKWRCLLVRWDDIEAARRNRVSPWEIEPSGSASNSSNLMSAGLKRTRIGMTSVKLEFPTPDGIGASDFGESLRFRKVLQGLRNFGC</sequence>
<keyword evidence="7" id="KW-0927">Auxin signaling pathway</keyword>
<accession>C6T896</accession>
<keyword evidence="4" id="KW-0238">DNA-binding</keyword>
<protein>
    <recommendedName>
        <fullName evidence="8">Auxin response factor domain-containing protein</fullName>
    </recommendedName>
</protein>
<evidence type="ECO:0000256" key="7">
    <source>
        <dbReference type="ARBA" id="ARBA00023294"/>
    </source>
</evidence>
<dbReference type="InterPro" id="IPR044835">
    <property type="entry name" value="ARF_plant"/>
</dbReference>
<dbReference type="Pfam" id="PF06507">
    <property type="entry name" value="ARF_AD"/>
    <property type="match status" value="1"/>
</dbReference>
<proteinExistence type="evidence at transcript level"/>
<comment type="subcellular location">
    <subcellularLocation>
        <location evidence="1">Nucleus</location>
    </subcellularLocation>
</comment>
<dbReference type="FunFam" id="2.30.30.1040:FF:000001">
    <property type="entry name" value="Auxin response factor"/>
    <property type="match status" value="1"/>
</dbReference>
<feature type="domain" description="Auxin response factor" evidence="8">
    <location>
        <begin position="1"/>
        <end position="63"/>
    </location>
</feature>
<evidence type="ECO:0000313" key="9">
    <source>
        <dbReference type="EMBL" id="ACU18048.1"/>
    </source>
</evidence>
<comment type="similarity">
    <text evidence="2">Belongs to the ARF family.</text>
</comment>
<evidence type="ECO:0000256" key="4">
    <source>
        <dbReference type="ARBA" id="ARBA00023125"/>
    </source>
</evidence>
<keyword evidence="5" id="KW-0804">Transcription</keyword>
<evidence type="ECO:0000256" key="1">
    <source>
        <dbReference type="ARBA" id="ARBA00004123"/>
    </source>
</evidence>
<dbReference type="EMBL" id="BT093691">
    <property type="protein sequence ID" value="ACU18048.1"/>
    <property type="molecule type" value="mRNA"/>
</dbReference>
<organism evidence="9">
    <name type="scientific">Glycine max</name>
    <name type="common">Soybean</name>
    <name type="synonym">Glycine hispida</name>
    <dbReference type="NCBI Taxonomy" id="3847"/>
    <lineage>
        <taxon>Eukaryota</taxon>
        <taxon>Viridiplantae</taxon>
        <taxon>Streptophyta</taxon>
        <taxon>Embryophyta</taxon>
        <taxon>Tracheophyta</taxon>
        <taxon>Spermatophyta</taxon>
        <taxon>Magnoliopsida</taxon>
        <taxon>eudicotyledons</taxon>
        <taxon>Gunneridae</taxon>
        <taxon>Pentapetalae</taxon>
        <taxon>rosids</taxon>
        <taxon>fabids</taxon>
        <taxon>Fabales</taxon>
        <taxon>Fabaceae</taxon>
        <taxon>Papilionoideae</taxon>
        <taxon>50 kb inversion clade</taxon>
        <taxon>NPAAA clade</taxon>
        <taxon>indigoferoid/millettioid clade</taxon>
        <taxon>Phaseoleae</taxon>
        <taxon>Glycine</taxon>
        <taxon>Glycine subgen. Soja</taxon>
    </lineage>
</organism>
<dbReference type="AlphaFoldDB" id="C6T896"/>
<dbReference type="GO" id="GO:0006355">
    <property type="term" value="P:regulation of DNA-templated transcription"/>
    <property type="evidence" value="ECO:0007669"/>
    <property type="project" value="InterPro"/>
</dbReference>
<dbReference type="GO" id="GO:0005634">
    <property type="term" value="C:nucleus"/>
    <property type="evidence" value="ECO:0007669"/>
    <property type="project" value="UniProtKB-SubCell"/>
</dbReference>
<dbReference type="Gene3D" id="2.30.30.1040">
    <property type="match status" value="1"/>
</dbReference>
<keyword evidence="3" id="KW-0805">Transcription regulation</keyword>
<dbReference type="GO" id="GO:0009734">
    <property type="term" value="P:auxin-activated signaling pathway"/>
    <property type="evidence" value="ECO:0007669"/>
    <property type="project" value="UniProtKB-KW"/>
</dbReference>
<name>C6T896_SOYBN</name>
<evidence type="ECO:0000256" key="2">
    <source>
        <dbReference type="ARBA" id="ARBA00007853"/>
    </source>
</evidence>
<evidence type="ECO:0000256" key="5">
    <source>
        <dbReference type="ARBA" id="ARBA00023163"/>
    </source>
</evidence>
<keyword evidence="6" id="KW-0539">Nucleus</keyword>
<dbReference type="GO" id="GO:0003677">
    <property type="term" value="F:DNA binding"/>
    <property type="evidence" value="ECO:0007669"/>
    <property type="project" value="UniProtKB-KW"/>
</dbReference>
<evidence type="ECO:0000259" key="8">
    <source>
        <dbReference type="Pfam" id="PF06507"/>
    </source>
</evidence>
<evidence type="ECO:0000256" key="3">
    <source>
        <dbReference type="ARBA" id="ARBA00023015"/>
    </source>
</evidence>
<evidence type="ECO:0000256" key="6">
    <source>
        <dbReference type="ARBA" id="ARBA00023242"/>
    </source>
</evidence>
<dbReference type="PANTHER" id="PTHR31384">
    <property type="entry name" value="AUXIN RESPONSE FACTOR 4-RELATED"/>
    <property type="match status" value="1"/>
</dbReference>
<dbReference type="InterPro" id="IPR010525">
    <property type="entry name" value="ARF_dom"/>
</dbReference>
<reference evidence="9" key="1">
    <citation type="submission" date="2009-08" db="EMBL/GenBank/DDBJ databases">
        <authorList>
            <person name="Cheung F."/>
            <person name="Xiao Y."/>
            <person name="Chan A."/>
            <person name="Moskal W."/>
            <person name="Town C.D."/>
        </authorList>
    </citation>
    <scope>NUCLEOTIDE SEQUENCE</scope>
</reference>
<dbReference type="PANTHER" id="PTHR31384:SF5">
    <property type="entry name" value="AUXIN RESPONSE FACTOR 3"/>
    <property type="match status" value="1"/>
</dbReference>